<evidence type="ECO:0000256" key="6">
    <source>
        <dbReference type="ARBA" id="ARBA00023002"/>
    </source>
</evidence>
<dbReference type="Pfam" id="PF07884">
    <property type="entry name" value="VKOR"/>
    <property type="match status" value="1"/>
</dbReference>
<reference evidence="12 13" key="1">
    <citation type="submission" date="2017-10" db="EMBL/GenBank/DDBJ databases">
        <title>Bifidobacterium xylocopum sp. nov. and Bifidobacterium aemilianum sp. nov., from the carpenter bee (Xylocopa violacea) digestive tract.</title>
        <authorList>
            <person name="Alberoni D."/>
            <person name="Baffoni L."/>
            <person name="Di Gioia D."/>
            <person name="Gaggia F."/>
            <person name="Biavati B."/>
        </authorList>
    </citation>
    <scope>NUCLEOTIDE SEQUENCE [LARGE SCALE GENOMIC DNA]</scope>
    <source>
        <strain evidence="12 13">XV2</strain>
    </source>
</reference>
<comment type="caution">
    <text evidence="12">The sequence shown here is derived from an EMBL/GenBank/DDBJ whole genome shotgun (WGS) entry which is preliminary data.</text>
</comment>
<evidence type="ECO:0000256" key="10">
    <source>
        <dbReference type="SAM" id="Phobius"/>
    </source>
</evidence>
<dbReference type="AlphaFoldDB" id="A0A366KEG1"/>
<dbReference type="GO" id="GO:0016020">
    <property type="term" value="C:membrane"/>
    <property type="evidence" value="ECO:0007669"/>
    <property type="project" value="UniProtKB-SubCell"/>
</dbReference>
<accession>A0A366KEG1</accession>
<dbReference type="RefSeq" id="WP_113853739.1">
    <property type="nucleotide sequence ID" value="NZ_PDCH01000011.1"/>
</dbReference>
<dbReference type="Gene3D" id="1.20.1440.130">
    <property type="entry name" value="VKOR domain"/>
    <property type="match status" value="1"/>
</dbReference>
<dbReference type="InterPro" id="IPR012932">
    <property type="entry name" value="VKOR"/>
</dbReference>
<organism evidence="12 13">
    <name type="scientific">Bifidobacterium xylocopae</name>
    <dbReference type="NCBI Taxonomy" id="2493119"/>
    <lineage>
        <taxon>Bacteria</taxon>
        <taxon>Bacillati</taxon>
        <taxon>Actinomycetota</taxon>
        <taxon>Actinomycetes</taxon>
        <taxon>Bifidobacteriales</taxon>
        <taxon>Bifidobacteriaceae</taxon>
        <taxon>Bifidobacterium</taxon>
    </lineage>
</organism>
<dbReference type="CDD" id="cd12922">
    <property type="entry name" value="VKOR_5"/>
    <property type="match status" value="1"/>
</dbReference>
<feature type="domain" description="Vitamin K epoxide reductase" evidence="11">
    <location>
        <begin position="19"/>
        <end position="165"/>
    </location>
</feature>
<dbReference type="InterPro" id="IPR038354">
    <property type="entry name" value="VKOR_sf"/>
</dbReference>
<gene>
    <name evidence="12" type="ORF">CRD59_05790</name>
</gene>
<evidence type="ECO:0000313" key="13">
    <source>
        <dbReference type="Proteomes" id="UP000252345"/>
    </source>
</evidence>
<dbReference type="SMART" id="SM00756">
    <property type="entry name" value="VKc"/>
    <property type="match status" value="1"/>
</dbReference>
<dbReference type="OrthoDB" id="9783799at2"/>
<comment type="subcellular location">
    <subcellularLocation>
        <location evidence="1">Membrane</location>
        <topology evidence="1">Multi-pass membrane protein</topology>
    </subcellularLocation>
</comment>
<evidence type="ECO:0000256" key="7">
    <source>
        <dbReference type="ARBA" id="ARBA00023136"/>
    </source>
</evidence>
<evidence type="ECO:0000256" key="5">
    <source>
        <dbReference type="ARBA" id="ARBA00022989"/>
    </source>
</evidence>
<proteinExistence type="inferred from homology"/>
<keyword evidence="3 10" id="KW-0812">Transmembrane</keyword>
<dbReference type="GO" id="GO:0048038">
    <property type="term" value="F:quinone binding"/>
    <property type="evidence" value="ECO:0007669"/>
    <property type="project" value="UniProtKB-KW"/>
</dbReference>
<feature type="transmembrane region" description="Helical" evidence="10">
    <location>
        <begin position="87"/>
        <end position="106"/>
    </location>
</feature>
<feature type="transmembrane region" description="Helical" evidence="10">
    <location>
        <begin position="191"/>
        <end position="212"/>
    </location>
</feature>
<keyword evidence="5 10" id="KW-1133">Transmembrane helix</keyword>
<feature type="transmembrane region" description="Helical" evidence="10">
    <location>
        <begin position="20"/>
        <end position="40"/>
    </location>
</feature>
<keyword evidence="8" id="KW-1015">Disulfide bond</keyword>
<keyword evidence="13" id="KW-1185">Reference proteome</keyword>
<evidence type="ECO:0000313" key="12">
    <source>
        <dbReference type="EMBL" id="RBP99061.1"/>
    </source>
</evidence>
<keyword evidence="9" id="KW-0676">Redox-active center</keyword>
<keyword evidence="7 10" id="KW-0472">Membrane</keyword>
<sequence length="218" mass="23776">MNAEIRMQEPDPVGLRHGPLWTYTIALLASAAALVVSFALSAETLQLARHPGSKLACDVNSRLSCSSVALSWQSELVRFGDLSLPNAFLGIAAESVFVTLSVLGLARVRLPAWLSRCTWLGSLAALAYSYWLLSQSLFVIRALCPWCLGLMAATTIQFMAFTHATVTVQGLPRPEGRWSALSAFLRRSYRLGFDLMVDVVWLVVLTVVILAMDGSAFL</sequence>
<evidence type="ECO:0000259" key="11">
    <source>
        <dbReference type="SMART" id="SM00756"/>
    </source>
</evidence>
<evidence type="ECO:0000256" key="9">
    <source>
        <dbReference type="ARBA" id="ARBA00023284"/>
    </source>
</evidence>
<keyword evidence="6" id="KW-0560">Oxidoreductase</keyword>
<keyword evidence="4" id="KW-0874">Quinone</keyword>
<comment type="similarity">
    <text evidence="2">Belongs to the VKOR family.</text>
</comment>
<dbReference type="EMBL" id="PDCH01000011">
    <property type="protein sequence ID" value="RBP99061.1"/>
    <property type="molecule type" value="Genomic_DNA"/>
</dbReference>
<evidence type="ECO:0000256" key="2">
    <source>
        <dbReference type="ARBA" id="ARBA00006214"/>
    </source>
</evidence>
<dbReference type="GO" id="GO:0016491">
    <property type="term" value="F:oxidoreductase activity"/>
    <property type="evidence" value="ECO:0007669"/>
    <property type="project" value="UniProtKB-KW"/>
</dbReference>
<feature type="transmembrane region" description="Helical" evidence="10">
    <location>
        <begin position="113"/>
        <end position="132"/>
    </location>
</feature>
<dbReference type="InterPro" id="IPR041714">
    <property type="entry name" value="VKOR_Actinobacteria"/>
</dbReference>
<protein>
    <recommendedName>
        <fullName evidence="11">Vitamin K epoxide reductase domain-containing protein</fullName>
    </recommendedName>
</protein>
<feature type="transmembrane region" description="Helical" evidence="10">
    <location>
        <begin position="138"/>
        <end position="171"/>
    </location>
</feature>
<evidence type="ECO:0000256" key="8">
    <source>
        <dbReference type="ARBA" id="ARBA00023157"/>
    </source>
</evidence>
<name>A0A366KEG1_9BIFI</name>
<dbReference type="Proteomes" id="UP000252345">
    <property type="component" value="Unassembled WGS sequence"/>
</dbReference>
<evidence type="ECO:0000256" key="3">
    <source>
        <dbReference type="ARBA" id="ARBA00022692"/>
    </source>
</evidence>
<evidence type="ECO:0000256" key="1">
    <source>
        <dbReference type="ARBA" id="ARBA00004141"/>
    </source>
</evidence>
<evidence type="ECO:0000256" key="4">
    <source>
        <dbReference type="ARBA" id="ARBA00022719"/>
    </source>
</evidence>